<feature type="region of interest" description="Disordered" evidence="1">
    <location>
        <begin position="76"/>
        <end position="99"/>
    </location>
</feature>
<organism evidence="2 3">
    <name type="scientific">Dissostichus mawsoni</name>
    <name type="common">Antarctic cod</name>
    <dbReference type="NCBI Taxonomy" id="36200"/>
    <lineage>
        <taxon>Eukaryota</taxon>
        <taxon>Metazoa</taxon>
        <taxon>Chordata</taxon>
        <taxon>Craniata</taxon>
        <taxon>Vertebrata</taxon>
        <taxon>Euteleostomi</taxon>
        <taxon>Actinopterygii</taxon>
        <taxon>Neopterygii</taxon>
        <taxon>Teleostei</taxon>
        <taxon>Neoteleostei</taxon>
        <taxon>Acanthomorphata</taxon>
        <taxon>Eupercaria</taxon>
        <taxon>Perciformes</taxon>
        <taxon>Notothenioidei</taxon>
        <taxon>Nototheniidae</taxon>
        <taxon>Dissostichus</taxon>
    </lineage>
</organism>
<feature type="region of interest" description="Disordered" evidence="1">
    <location>
        <begin position="18"/>
        <end position="38"/>
    </location>
</feature>
<gene>
    <name evidence="2" type="ORF">F7725_002698</name>
</gene>
<keyword evidence="3" id="KW-1185">Reference proteome</keyword>
<reference evidence="2 3" key="1">
    <citation type="submission" date="2020-03" db="EMBL/GenBank/DDBJ databases">
        <title>Dissostichus mawsoni Genome sequencing and assembly.</title>
        <authorList>
            <person name="Park H."/>
        </authorList>
    </citation>
    <scope>NUCLEOTIDE SEQUENCE [LARGE SCALE GENOMIC DNA]</scope>
    <source>
        <strain evidence="2">DM0001</strain>
        <tissue evidence="2">Muscle</tissue>
    </source>
</reference>
<protein>
    <submittedName>
        <fullName evidence="2">Uncharacterized protein</fullName>
    </submittedName>
</protein>
<evidence type="ECO:0000313" key="2">
    <source>
        <dbReference type="EMBL" id="KAF3843849.1"/>
    </source>
</evidence>
<dbReference type="Proteomes" id="UP000518266">
    <property type="component" value="Unassembled WGS sequence"/>
</dbReference>
<name>A0A7J5Y4X6_DISMA</name>
<accession>A0A7J5Y4X6</accession>
<evidence type="ECO:0000256" key="1">
    <source>
        <dbReference type="SAM" id="MobiDB-lite"/>
    </source>
</evidence>
<dbReference type="EMBL" id="JAAKFY010000018">
    <property type="protein sequence ID" value="KAF3843849.1"/>
    <property type="molecule type" value="Genomic_DNA"/>
</dbReference>
<dbReference type="AlphaFoldDB" id="A0A7J5Y4X6"/>
<evidence type="ECO:0000313" key="3">
    <source>
        <dbReference type="Proteomes" id="UP000518266"/>
    </source>
</evidence>
<sequence length="99" mass="10627">MIRITPPAWTTILSFTEASRSTSGATGEEISVREGRVESGHPELVFSASLQAGDHQPGAADLRLFRLKTETGLSFYDQQQGKGPTFTQASVPSSLDSTQ</sequence>
<proteinExistence type="predicted"/>
<comment type="caution">
    <text evidence="2">The sequence shown here is derived from an EMBL/GenBank/DDBJ whole genome shotgun (WGS) entry which is preliminary data.</text>
</comment>